<dbReference type="Gene3D" id="1.10.357.10">
    <property type="entry name" value="Tetracycline Repressor, domain 2"/>
    <property type="match status" value="1"/>
</dbReference>
<dbReference type="Pfam" id="PF00440">
    <property type="entry name" value="TetR_N"/>
    <property type="match status" value="1"/>
</dbReference>
<dbReference type="PROSITE" id="PS50977">
    <property type="entry name" value="HTH_TETR_2"/>
    <property type="match status" value="1"/>
</dbReference>
<dbReference type="Proteomes" id="UP000596739">
    <property type="component" value="Unassembled WGS sequence"/>
</dbReference>
<keyword evidence="1 2" id="KW-0238">DNA-binding</keyword>
<evidence type="ECO:0000313" key="5">
    <source>
        <dbReference type="Proteomes" id="UP000596739"/>
    </source>
</evidence>
<dbReference type="PRINTS" id="PR00455">
    <property type="entry name" value="HTHTETR"/>
</dbReference>
<dbReference type="InterPro" id="IPR009057">
    <property type="entry name" value="Homeodomain-like_sf"/>
</dbReference>
<dbReference type="PROSITE" id="PS01081">
    <property type="entry name" value="HTH_TETR_1"/>
    <property type="match status" value="1"/>
</dbReference>
<name>A0ABS1ESA8_9CLOT</name>
<feature type="DNA-binding region" description="H-T-H motif" evidence="2">
    <location>
        <begin position="24"/>
        <end position="43"/>
    </location>
</feature>
<feature type="domain" description="HTH tetR-type" evidence="3">
    <location>
        <begin position="1"/>
        <end position="61"/>
    </location>
</feature>
<dbReference type="InterPro" id="IPR050624">
    <property type="entry name" value="HTH-type_Tx_Regulator"/>
</dbReference>
<evidence type="ECO:0000313" key="4">
    <source>
        <dbReference type="EMBL" id="MBK1812246.1"/>
    </source>
</evidence>
<dbReference type="EMBL" id="JAENHN010000046">
    <property type="protein sequence ID" value="MBK1812246.1"/>
    <property type="molecule type" value="Genomic_DNA"/>
</dbReference>
<evidence type="ECO:0000256" key="2">
    <source>
        <dbReference type="PROSITE-ProRule" id="PRU00335"/>
    </source>
</evidence>
<evidence type="ECO:0000256" key="1">
    <source>
        <dbReference type="ARBA" id="ARBA00023125"/>
    </source>
</evidence>
<evidence type="ECO:0000259" key="3">
    <source>
        <dbReference type="PROSITE" id="PS50977"/>
    </source>
</evidence>
<protein>
    <submittedName>
        <fullName evidence="4">TetR/AcrR family transcriptional regulator</fullName>
    </submittedName>
</protein>
<comment type="caution">
    <text evidence="4">The sequence shown here is derived from an EMBL/GenBank/DDBJ whole genome shotgun (WGS) entry which is preliminary data.</text>
</comment>
<dbReference type="SUPFAM" id="SSF46689">
    <property type="entry name" value="Homeodomain-like"/>
    <property type="match status" value="1"/>
</dbReference>
<sequence length="190" mass="21643">MGKKEQIVDAVVELIMELGFANFSVGKVANKLNVSKGVITYHFPTKDLLLQSAVANYYEEAAMYMEQHIRVDKNSMDTLNSYIESCLYFARKKKKETIAIVDIILNSRTEDGKALFNGEDDSIYQPLIEIFKYGQEIEKSYRDFSREIMARCVRSIIDSVSLAIAKDEIKDVDEAVEEVKSIFESATVLR</sequence>
<dbReference type="PANTHER" id="PTHR43479:SF11">
    <property type="entry name" value="ACREF_ENVCD OPERON REPRESSOR-RELATED"/>
    <property type="match status" value="1"/>
</dbReference>
<reference evidence="5" key="1">
    <citation type="submission" date="2021-01" db="EMBL/GenBank/DDBJ databases">
        <title>Genome public.</title>
        <authorList>
            <person name="Liu C."/>
            <person name="Sun Q."/>
        </authorList>
    </citation>
    <scope>NUCLEOTIDE SEQUENCE [LARGE SCALE GENOMIC DNA]</scope>
    <source>
        <strain evidence="5">YIM B02505</strain>
    </source>
</reference>
<dbReference type="InterPro" id="IPR001647">
    <property type="entry name" value="HTH_TetR"/>
</dbReference>
<accession>A0ABS1ESA8</accession>
<organism evidence="4 5">
    <name type="scientific">Clostridium yunnanense</name>
    <dbReference type="NCBI Taxonomy" id="2800325"/>
    <lineage>
        <taxon>Bacteria</taxon>
        <taxon>Bacillati</taxon>
        <taxon>Bacillota</taxon>
        <taxon>Clostridia</taxon>
        <taxon>Eubacteriales</taxon>
        <taxon>Clostridiaceae</taxon>
        <taxon>Clostridium</taxon>
    </lineage>
</organism>
<dbReference type="PANTHER" id="PTHR43479">
    <property type="entry name" value="ACREF/ENVCD OPERON REPRESSOR-RELATED"/>
    <property type="match status" value="1"/>
</dbReference>
<dbReference type="RefSeq" id="WP_200271265.1">
    <property type="nucleotide sequence ID" value="NZ_JAENHN010000046.1"/>
</dbReference>
<dbReference type="InterPro" id="IPR023772">
    <property type="entry name" value="DNA-bd_HTH_TetR-type_CS"/>
</dbReference>
<gene>
    <name evidence="4" type="ORF">JHL18_16610</name>
</gene>
<proteinExistence type="predicted"/>
<keyword evidence="5" id="KW-1185">Reference proteome</keyword>